<sequence>MHFNRSCQLSQRAGSEPQPLAFPSHESKMPQVFTFEPIRQSMKPKRRKRRSLKILYPPGQVRRSLPTEKDMTKRLLLFFLSIVVFQMCTTATEDELSLLATPEPSAGEQVATPSTPSPPPAPTSAVLSVVFLPATPGAENNCSQRQLAAAHFRPVRSCKL</sequence>
<dbReference type="EMBL" id="BFAA01004733">
    <property type="protein sequence ID" value="GCB70555.1"/>
    <property type="molecule type" value="Genomic_DNA"/>
</dbReference>
<proteinExistence type="predicted"/>
<dbReference type="Proteomes" id="UP000288216">
    <property type="component" value="Unassembled WGS sequence"/>
</dbReference>
<feature type="region of interest" description="Disordered" evidence="1">
    <location>
        <begin position="103"/>
        <end position="122"/>
    </location>
</feature>
<dbReference type="PANTHER" id="PTHR16915">
    <property type="entry name" value="IMMEDIATE EARLY RESPONSE 3"/>
    <property type="match status" value="1"/>
</dbReference>
<protein>
    <recommendedName>
        <fullName evidence="4">Radiation-inducible immediate-early gene IEX-1</fullName>
    </recommendedName>
</protein>
<reference evidence="2 3" key="1">
    <citation type="journal article" date="2018" name="Nat. Ecol. Evol.">
        <title>Shark genomes provide insights into elasmobranch evolution and the origin of vertebrates.</title>
        <authorList>
            <person name="Hara Y"/>
            <person name="Yamaguchi K"/>
            <person name="Onimaru K"/>
            <person name="Kadota M"/>
            <person name="Koyanagi M"/>
            <person name="Keeley SD"/>
            <person name="Tatsumi K"/>
            <person name="Tanaka K"/>
            <person name="Motone F"/>
            <person name="Kageyama Y"/>
            <person name="Nozu R"/>
            <person name="Adachi N"/>
            <person name="Nishimura O"/>
            <person name="Nakagawa R"/>
            <person name="Tanegashima C"/>
            <person name="Kiyatake I"/>
            <person name="Matsumoto R"/>
            <person name="Murakumo K"/>
            <person name="Nishida K"/>
            <person name="Terakita A"/>
            <person name="Kuratani S"/>
            <person name="Sato K"/>
            <person name="Hyodo S Kuraku.S."/>
        </authorList>
    </citation>
    <scope>NUCLEOTIDE SEQUENCE [LARGE SCALE GENOMIC DNA]</scope>
</reference>
<dbReference type="InterPro" id="IPR024829">
    <property type="entry name" value="IEX-1"/>
</dbReference>
<dbReference type="GO" id="GO:0043066">
    <property type="term" value="P:negative regulation of apoptotic process"/>
    <property type="evidence" value="ECO:0007669"/>
    <property type="project" value="InterPro"/>
</dbReference>
<feature type="region of interest" description="Disordered" evidence="1">
    <location>
        <begin position="1"/>
        <end position="25"/>
    </location>
</feature>
<dbReference type="OMA" id="QVFTFEP"/>
<dbReference type="OrthoDB" id="9948855at2759"/>
<evidence type="ECO:0000313" key="3">
    <source>
        <dbReference type="Proteomes" id="UP000288216"/>
    </source>
</evidence>
<name>A0A401PBR4_SCYTO</name>
<feature type="compositionally biased region" description="Polar residues" evidence="1">
    <location>
        <begin position="1"/>
        <end position="13"/>
    </location>
</feature>
<gene>
    <name evidence="2" type="ORF">scyTo_0010801</name>
</gene>
<dbReference type="STRING" id="75743.A0A401PBR4"/>
<keyword evidence="3" id="KW-1185">Reference proteome</keyword>
<accession>A0A401PBR4</accession>
<dbReference type="PANTHER" id="PTHR16915:SF0">
    <property type="entry name" value="RADIATION-INDUCIBLE IMMEDIATE-EARLY GENE IEX-1"/>
    <property type="match status" value="1"/>
</dbReference>
<dbReference type="AlphaFoldDB" id="A0A401PBR4"/>
<organism evidence="2 3">
    <name type="scientific">Scyliorhinus torazame</name>
    <name type="common">Cloudy catshark</name>
    <name type="synonym">Catulus torazame</name>
    <dbReference type="NCBI Taxonomy" id="75743"/>
    <lineage>
        <taxon>Eukaryota</taxon>
        <taxon>Metazoa</taxon>
        <taxon>Chordata</taxon>
        <taxon>Craniata</taxon>
        <taxon>Vertebrata</taxon>
        <taxon>Chondrichthyes</taxon>
        <taxon>Elasmobranchii</taxon>
        <taxon>Galeomorphii</taxon>
        <taxon>Galeoidea</taxon>
        <taxon>Carcharhiniformes</taxon>
        <taxon>Scyliorhinidae</taxon>
        <taxon>Scyliorhinus</taxon>
    </lineage>
</organism>
<evidence type="ECO:0008006" key="4">
    <source>
        <dbReference type="Google" id="ProtNLM"/>
    </source>
</evidence>
<evidence type="ECO:0000313" key="2">
    <source>
        <dbReference type="EMBL" id="GCB70555.1"/>
    </source>
</evidence>
<evidence type="ECO:0000256" key="1">
    <source>
        <dbReference type="SAM" id="MobiDB-lite"/>
    </source>
</evidence>
<comment type="caution">
    <text evidence="2">The sequence shown here is derived from an EMBL/GenBank/DDBJ whole genome shotgun (WGS) entry which is preliminary data.</text>
</comment>